<evidence type="ECO:0000256" key="3">
    <source>
        <dbReference type="ARBA" id="ARBA00023163"/>
    </source>
</evidence>
<dbReference type="Gene3D" id="3.40.50.2300">
    <property type="match status" value="2"/>
</dbReference>
<keyword evidence="1" id="KW-0805">Transcription regulation</keyword>
<dbReference type="InterPro" id="IPR028082">
    <property type="entry name" value="Peripla_BP_I"/>
</dbReference>
<dbReference type="Gene3D" id="1.10.260.40">
    <property type="entry name" value="lambda repressor-like DNA-binding domains"/>
    <property type="match status" value="1"/>
</dbReference>
<dbReference type="EMBL" id="JAAXKY010000099">
    <property type="protein sequence ID" value="NMH80382.1"/>
    <property type="molecule type" value="Genomic_DNA"/>
</dbReference>
<dbReference type="CDD" id="cd06267">
    <property type="entry name" value="PBP1_LacI_sugar_binding-like"/>
    <property type="match status" value="1"/>
</dbReference>
<dbReference type="PANTHER" id="PTHR30146">
    <property type="entry name" value="LACI-RELATED TRANSCRIPTIONAL REPRESSOR"/>
    <property type="match status" value="1"/>
</dbReference>
<protein>
    <submittedName>
        <fullName evidence="6">LacI family transcriptional regulator</fullName>
    </submittedName>
</protein>
<evidence type="ECO:0000256" key="4">
    <source>
        <dbReference type="SAM" id="MobiDB-lite"/>
    </source>
</evidence>
<dbReference type="Pfam" id="PF13377">
    <property type="entry name" value="Peripla_BP_3"/>
    <property type="match status" value="1"/>
</dbReference>
<keyword evidence="3" id="KW-0804">Transcription</keyword>
<proteinExistence type="predicted"/>
<sequence>MAATIRDVATAAGVSQSTVSRALSMPDLVNPATRARVLAAARRLGYQPNRAARGLITGRTGNLGLIVPDLSNPFFSSVVKGVQAAARAADYSLFIADTDEEATAEVELLLALTRQVDGIVLCSPRTPDAELARVGVESAVVLMNRRIEGRPSVTVDNADGMRQAVEHLAALGHERIAYVAGPRTSWSNGQREQGLHRSAEDTGTDLVHLGHFPPRFEGGVAAADLALASGATAVIAYNDVVALGLLSRLGARGVSVPDQISVLGCDDISMSAMTHPALTTVSIPKREAGRAGVALLLSLLADTAAAAEGAPAPHRELHAQLIVRATTGVAPHPDRRTAGGHSTKGTTR</sequence>
<dbReference type="CDD" id="cd01392">
    <property type="entry name" value="HTH_LacI"/>
    <property type="match status" value="1"/>
</dbReference>
<dbReference type="SUPFAM" id="SSF53822">
    <property type="entry name" value="Periplasmic binding protein-like I"/>
    <property type="match status" value="1"/>
</dbReference>
<organism evidence="6 7">
    <name type="scientific">Pseudonocardia xinjiangensis</name>
    <dbReference type="NCBI Taxonomy" id="75289"/>
    <lineage>
        <taxon>Bacteria</taxon>
        <taxon>Bacillati</taxon>
        <taxon>Actinomycetota</taxon>
        <taxon>Actinomycetes</taxon>
        <taxon>Pseudonocardiales</taxon>
        <taxon>Pseudonocardiaceae</taxon>
        <taxon>Pseudonocardia</taxon>
    </lineage>
</organism>
<name>A0ABX1RIZ9_9PSEU</name>
<feature type="region of interest" description="Disordered" evidence="4">
    <location>
        <begin position="326"/>
        <end position="348"/>
    </location>
</feature>
<dbReference type="InterPro" id="IPR010982">
    <property type="entry name" value="Lambda_DNA-bd_dom_sf"/>
</dbReference>
<dbReference type="RefSeq" id="WP_169398435.1">
    <property type="nucleotide sequence ID" value="NZ_BAAAJH010000001.1"/>
</dbReference>
<reference evidence="6 7" key="1">
    <citation type="submission" date="2020-04" db="EMBL/GenBank/DDBJ databases">
        <authorList>
            <person name="Klaysubun C."/>
            <person name="Duangmal K."/>
            <person name="Lipun K."/>
        </authorList>
    </citation>
    <scope>NUCLEOTIDE SEQUENCE [LARGE SCALE GENOMIC DNA]</scope>
    <source>
        <strain evidence="6 7">JCM 11839</strain>
    </source>
</reference>
<gene>
    <name evidence="6" type="ORF">HF577_25245</name>
</gene>
<evidence type="ECO:0000313" key="7">
    <source>
        <dbReference type="Proteomes" id="UP001296706"/>
    </source>
</evidence>
<dbReference type="SUPFAM" id="SSF47413">
    <property type="entry name" value="lambda repressor-like DNA-binding domains"/>
    <property type="match status" value="1"/>
</dbReference>
<dbReference type="InterPro" id="IPR000843">
    <property type="entry name" value="HTH_LacI"/>
</dbReference>
<comment type="caution">
    <text evidence="6">The sequence shown here is derived from an EMBL/GenBank/DDBJ whole genome shotgun (WGS) entry which is preliminary data.</text>
</comment>
<dbReference type="PANTHER" id="PTHR30146:SF138">
    <property type="entry name" value="TRANSCRIPTIONAL REGULATORY PROTEIN"/>
    <property type="match status" value="1"/>
</dbReference>
<dbReference type="PROSITE" id="PS50932">
    <property type="entry name" value="HTH_LACI_2"/>
    <property type="match status" value="1"/>
</dbReference>
<evidence type="ECO:0000256" key="1">
    <source>
        <dbReference type="ARBA" id="ARBA00023015"/>
    </source>
</evidence>
<feature type="domain" description="HTH lacI-type" evidence="5">
    <location>
        <begin position="3"/>
        <end position="57"/>
    </location>
</feature>
<evidence type="ECO:0000313" key="6">
    <source>
        <dbReference type="EMBL" id="NMH80382.1"/>
    </source>
</evidence>
<dbReference type="PROSITE" id="PS00356">
    <property type="entry name" value="HTH_LACI_1"/>
    <property type="match status" value="1"/>
</dbReference>
<dbReference type="Pfam" id="PF00356">
    <property type="entry name" value="LacI"/>
    <property type="match status" value="1"/>
</dbReference>
<evidence type="ECO:0000259" key="5">
    <source>
        <dbReference type="PROSITE" id="PS50932"/>
    </source>
</evidence>
<keyword evidence="7" id="KW-1185">Reference proteome</keyword>
<dbReference type="Proteomes" id="UP001296706">
    <property type="component" value="Unassembled WGS sequence"/>
</dbReference>
<accession>A0ABX1RIZ9</accession>
<dbReference type="SMART" id="SM00354">
    <property type="entry name" value="HTH_LACI"/>
    <property type="match status" value="1"/>
</dbReference>
<keyword evidence="2" id="KW-0238">DNA-binding</keyword>
<evidence type="ECO:0000256" key="2">
    <source>
        <dbReference type="ARBA" id="ARBA00023125"/>
    </source>
</evidence>
<dbReference type="InterPro" id="IPR046335">
    <property type="entry name" value="LacI/GalR-like_sensor"/>
</dbReference>